<dbReference type="GO" id="GO:0046983">
    <property type="term" value="F:protein dimerization activity"/>
    <property type="evidence" value="ECO:0007669"/>
    <property type="project" value="InterPro"/>
</dbReference>
<dbReference type="InterPro" id="IPR008906">
    <property type="entry name" value="HATC_C_dom"/>
</dbReference>
<sequence>MLLTFYFRLVLRFRQDEKILLTMPLTECCCDVSDSGFGSAPELTPCPTLNSTESTLTPVSRRTTPAPGDEHYERTLWRHFPGWTFSERARETRCWAWQFGYDIQKEDERRWICRACIRKNAPNPRHFEADGIQNAYNHLFNHHGIPAPPGMTKGSAEKKLNSKGRRATGQRTLVESMKLDLKDPREQAIANDFIKRFDKEHFRRLLIDWIVAKNHSFSISEEAELQAIFDYLNPSVSARKANVTHTTVREKIVAAFEQHKQTVIDVLCKAPGLIHMSFDGWRSGNRHALYGICCFYRGENNMLCKITLGLPEVSAKHTGPNIAAEILDVIESYQIQHKIGYFTLDNAKNNDTAMEIIGAELGFVGSRRRGRCFGHILNISAKAILFGHDADAFERRVSGGEPLTEAEHLIWRKKGPAGKLHNLVVAIHRSDLLTGMLRSIQQEAFAKSSDPKLNARKPLDVILDNDTRWLSQLYMIRRALLLRDYIERLIAHHRIEFEQQHKTKRGGLRKSLALPFICQPENQLSDKNWEVVEIFAQVLTYYEATIKMLEGDGQIRKRKRGWTGSYGNIWDVIQGFELLLEQLERFKDIAKDFPDLEHFRVNINLGWQKLNEYYGMLSETPIYYTGLALHPAYRWKWFERNWADRPEWIDEAKRIVHDVRRFEYREAALLGEEPLAVEPALKQRKTSDNPFQEYLKRNRYTSPEAGQDGLTPVEDEYLHWITHCESGDGSINDPLAYWHEKRHKYPNLSRMALDYLTIQPMSAECERLFSAAGRMVNPLRHQLEAQIIGMCQVLRSWLRAGIINDLDPFFISVNEEQVDMELAQMSGQQLEEWATKWLTQMESVQEEMEASWR</sequence>
<dbReference type="PANTHER" id="PTHR46481:SF10">
    <property type="entry name" value="ZINC FINGER BED DOMAIN-CONTAINING PROTEIN 39"/>
    <property type="match status" value="1"/>
</dbReference>
<evidence type="ECO:0000256" key="5">
    <source>
        <dbReference type="ARBA" id="ARBA00023242"/>
    </source>
</evidence>
<keyword evidence="5" id="KW-0539">Nucleus</keyword>
<evidence type="ECO:0000256" key="4">
    <source>
        <dbReference type="ARBA" id="ARBA00022833"/>
    </source>
</evidence>
<feature type="domain" description="HAT C-terminal dimerisation" evidence="6">
    <location>
        <begin position="732"/>
        <end position="798"/>
    </location>
</feature>
<keyword evidence="8" id="KW-1185">Reference proteome</keyword>
<accession>A0A179F0C4</accession>
<keyword evidence="3" id="KW-0863">Zinc-finger</keyword>
<protein>
    <submittedName>
        <fullName evidence="7">Restless-like transposase</fullName>
    </submittedName>
</protein>
<dbReference type="GO" id="GO:0008270">
    <property type="term" value="F:zinc ion binding"/>
    <property type="evidence" value="ECO:0007669"/>
    <property type="project" value="UniProtKB-KW"/>
</dbReference>
<evidence type="ECO:0000259" key="6">
    <source>
        <dbReference type="Pfam" id="PF05699"/>
    </source>
</evidence>
<comment type="caution">
    <text evidence="7">The sequence shown here is derived from an EMBL/GenBank/DDBJ whole genome shotgun (WGS) entry which is preliminary data.</text>
</comment>
<dbReference type="GO" id="GO:0005634">
    <property type="term" value="C:nucleus"/>
    <property type="evidence" value="ECO:0007669"/>
    <property type="project" value="UniProtKB-SubCell"/>
</dbReference>
<dbReference type="KEGG" id="pchm:VFPPC_11375"/>
<dbReference type="GeneID" id="28853582"/>
<organism evidence="7 8">
    <name type="scientific">Pochonia chlamydosporia 170</name>
    <dbReference type="NCBI Taxonomy" id="1380566"/>
    <lineage>
        <taxon>Eukaryota</taxon>
        <taxon>Fungi</taxon>
        <taxon>Dikarya</taxon>
        <taxon>Ascomycota</taxon>
        <taxon>Pezizomycotina</taxon>
        <taxon>Sordariomycetes</taxon>
        <taxon>Hypocreomycetidae</taxon>
        <taxon>Hypocreales</taxon>
        <taxon>Clavicipitaceae</taxon>
        <taxon>Pochonia</taxon>
    </lineage>
</organism>
<gene>
    <name evidence="7" type="ORF">VFPPC_11375</name>
</gene>
<name>A0A179F0C4_METCM</name>
<dbReference type="Proteomes" id="UP000078397">
    <property type="component" value="Unassembled WGS sequence"/>
</dbReference>
<keyword evidence="2" id="KW-0479">Metal-binding</keyword>
<evidence type="ECO:0000256" key="3">
    <source>
        <dbReference type="ARBA" id="ARBA00022771"/>
    </source>
</evidence>
<dbReference type="Pfam" id="PF05699">
    <property type="entry name" value="Dimer_Tnp_hAT"/>
    <property type="match status" value="1"/>
</dbReference>
<dbReference type="OrthoDB" id="4958096at2759"/>
<dbReference type="EMBL" id="LSBJ02000013">
    <property type="protein sequence ID" value="OAQ58907.1"/>
    <property type="molecule type" value="Genomic_DNA"/>
</dbReference>
<dbReference type="AlphaFoldDB" id="A0A179F0C4"/>
<evidence type="ECO:0000256" key="1">
    <source>
        <dbReference type="ARBA" id="ARBA00004123"/>
    </source>
</evidence>
<proteinExistence type="predicted"/>
<keyword evidence="4" id="KW-0862">Zinc</keyword>
<evidence type="ECO:0000313" key="7">
    <source>
        <dbReference type="EMBL" id="OAQ58907.1"/>
    </source>
</evidence>
<reference evidence="7 8" key="1">
    <citation type="journal article" date="2016" name="PLoS Pathog.">
        <title>Biosynthesis of antibiotic leucinostatins in bio-control fungus Purpureocillium lilacinum and their inhibition on phytophthora revealed by genome mining.</title>
        <authorList>
            <person name="Wang G."/>
            <person name="Liu Z."/>
            <person name="Lin R."/>
            <person name="Li E."/>
            <person name="Mao Z."/>
            <person name="Ling J."/>
            <person name="Yang Y."/>
            <person name="Yin W.B."/>
            <person name="Xie B."/>
        </authorList>
    </citation>
    <scope>NUCLEOTIDE SEQUENCE [LARGE SCALE GENOMIC DNA]</scope>
    <source>
        <strain evidence="7">170</strain>
    </source>
</reference>
<dbReference type="InterPro" id="IPR052035">
    <property type="entry name" value="ZnF_BED_domain_contain"/>
</dbReference>
<dbReference type="SUPFAM" id="SSF53098">
    <property type="entry name" value="Ribonuclease H-like"/>
    <property type="match status" value="1"/>
</dbReference>
<dbReference type="PANTHER" id="PTHR46481">
    <property type="entry name" value="ZINC FINGER BED DOMAIN-CONTAINING PROTEIN 4"/>
    <property type="match status" value="1"/>
</dbReference>
<evidence type="ECO:0000256" key="2">
    <source>
        <dbReference type="ARBA" id="ARBA00022723"/>
    </source>
</evidence>
<comment type="subcellular location">
    <subcellularLocation>
        <location evidence="1">Nucleus</location>
    </subcellularLocation>
</comment>
<dbReference type="RefSeq" id="XP_018137004.1">
    <property type="nucleotide sequence ID" value="XM_018289588.1"/>
</dbReference>
<dbReference type="InterPro" id="IPR012337">
    <property type="entry name" value="RNaseH-like_sf"/>
</dbReference>
<evidence type="ECO:0000313" key="8">
    <source>
        <dbReference type="Proteomes" id="UP000078397"/>
    </source>
</evidence>